<comment type="caution">
    <text evidence="12">The sequence shown here is derived from an EMBL/GenBank/DDBJ whole genome shotgun (WGS) entry which is preliminary data.</text>
</comment>
<protein>
    <recommendedName>
        <fullName evidence="14">Cytochrome P450</fullName>
    </recommendedName>
</protein>
<reference evidence="12 13" key="1">
    <citation type="journal article" date="2017" name="Front. Genet.">
        <title>Draft sequencing of the heterozygous diploid genome of Satsuma (Citrus unshiu Marc.) using a hybrid assembly approach.</title>
        <authorList>
            <person name="Shimizu T."/>
            <person name="Tanizawa Y."/>
            <person name="Mochizuki T."/>
            <person name="Nagasaki H."/>
            <person name="Yoshioka T."/>
            <person name="Toyoda A."/>
            <person name="Fujiyama A."/>
            <person name="Kaminuma E."/>
            <person name="Nakamura Y."/>
        </authorList>
    </citation>
    <scope>NUCLEOTIDE SEQUENCE [LARGE SCALE GENOMIC DNA]</scope>
    <source>
        <strain evidence="13">cv. Miyagawa wase</strain>
    </source>
</reference>
<keyword evidence="13" id="KW-1185">Reference proteome</keyword>
<sequence length="471" mass="52787">MLVSLLLLLLLLLSPFLFLRLKLSRNKSKLNLPPSPPGLPIIGNLHQLGSLPHRSLKDLSSKYGPLMFMHLGHSPTLVVSSAEITRDIIKNHDIVFSNRPKTTAGDVLLYGSKDIGFSSYGEYWREARKTCVLGLLSNKKVQSLHYVKEEEVAIMINKIRSSCLSRGSVSLAEMLQTVTNNIVSRSVLGRRVEEESTAGGKSNKFGELSKRLLIQLGSISFRDLFPSFGWLDVIEEHRISAMSHEDNDQSDKKDLVYALLKLQKDGKLGIELTPDNLKALLLDMFTGGTQTTATTVEWAMAELAKNPKLLKKAQEEEGGEKQIKYKYGKESLRLHPAGTISFPRETSTSVNLGGYDIPAKTIVYMNVWAIQRDPKVWDRAEEFLPERFINSTIDFNGQHFDFIPFGTGRRFCPGMLFGKVAAEYLLANLLYWFDWKLPGGAVDANLDMTEEYGLAVTKKHPLILIPTLYSP</sequence>
<dbReference type="STRING" id="55188.A0A2H5P889"/>
<keyword evidence="8 10" id="KW-0503">Monooxygenase</keyword>
<comment type="similarity">
    <text evidence="3 10">Belongs to the cytochrome P450 family.</text>
</comment>
<keyword evidence="6 10" id="KW-0560">Oxidoreductase</keyword>
<dbReference type="Gene3D" id="1.10.630.10">
    <property type="entry name" value="Cytochrome P450"/>
    <property type="match status" value="1"/>
</dbReference>
<feature type="signal peptide" evidence="11">
    <location>
        <begin position="1"/>
        <end position="24"/>
    </location>
</feature>
<dbReference type="InterPro" id="IPR002401">
    <property type="entry name" value="Cyt_P450_E_grp-I"/>
</dbReference>
<dbReference type="GO" id="GO:0020037">
    <property type="term" value="F:heme binding"/>
    <property type="evidence" value="ECO:0007669"/>
    <property type="project" value="InterPro"/>
</dbReference>
<evidence type="ECO:0000256" key="7">
    <source>
        <dbReference type="ARBA" id="ARBA00023004"/>
    </source>
</evidence>
<organism evidence="12 13">
    <name type="scientific">Citrus unshiu</name>
    <name type="common">Satsuma mandarin</name>
    <name type="synonym">Citrus nobilis var. unshiu</name>
    <dbReference type="NCBI Taxonomy" id="55188"/>
    <lineage>
        <taxon>Eukaryota</taxon>
        <taxon>Viridiplantae</taxon>
        <taxon>Streptophyta</taxon>
        <taxon>Embryophyta</taxon>
        <taxon>Tracheophyta</taxon>
        <taxon>Spermatophyta</taxon>
        <taxon>Magnoliopsida</taxon>
        <taxon>eudicotyledons</taxon>
        <taxon>Gunneridae</taxon>
        <taxon>Pentapetalae</taxon>
        <taxon>rosids</taxon>
        <taxon>malvids</taxon>
        <taxon>Sapindales</taxon>
        <taxon>Rutaceae</taxon>
        <taxon>Aurantioideae</taxon>
        <taxon>Citrus</taxon>
    </lineage>
</organism>
<evidence type="ECO:0000256" key="8">
    <source>
        <dbReference type="ARBA" id="ARBA00023033"/>
    </source>
</evidence>
<keyword evidence="11" id="KW-0732">Signal</keyword>
<keyword evidence="4 9" id="KW-0349">Heme</keyword>
<dbReference type="AlphaFoldDB" id="A0A2H5P889"/>
<evidence type="ECO:0000256" key="10">
    <source>
        <dbReference type="RuleBase" id="RU000461"/>
    </source>
</evidence>
<dbReference type="Pfam" id="PF00067">
    <property type="entry name" value="p450"/>
    <property type="match status" value="1"/>
</dbReference>
<dbReference type="FunFam" id="1.10.630.10:FF:000043">
    <property type="entry name" value="Cytochrome P450 99A2"/>
    <property type="match status" value="1"/>
</dbReference>
<keyword evidence="7 9" id="KW-0408">Iron</keyword>
<comment type="pathway">
    <text evidence="2">Secondary metabolite biosynthesis; terpenoid biosynthesis.</text>
</comment>
<proteinExistence type="inferred from homology"/>
<dbReference type="PANTHER" id="PTHR47955:SF15">
    <property type="entry name" value="CYTOCHROME P450 71A2-LIKE"/>
    <property type="match status" value="1"/>
</dbReference>
<evidence type="ECO:0000256" key="5">
    <source>
        <dbReference type="ARBA" id="ARBA00022723"/>
    </source>
</evidence>
<dbReference type="CDD" id="cd11072">
    <property type="entry name" value="CYP71-like"/>
    <property type="match status" value="1"/>
</dbReference>
<feature type="binding site" description="axial binding residue" evidence="9">
    <location>
        <position position="412"/>
    </location>
    <ligand>
        <name>heme</name>
        <dbReference type="ChEBI" id="CHEBI:30413"/>
    </ligand>
    <ligandPart>
        <name>Fe</name>
        <dbReference type="ChEBI" id="CHEBI:18248"/>
    </ligandPart>
</feature>
<feature type="chain" id="PRO_5014173127" description="Cytochrome P450" evidence="11">
    <location>
        <begin position="25"/>
        <end position="471"/>
    </location>
</feature>
<dbReference type="GO" id="GO:0005506">
    <property type="term" value="F:iron ion binding"/>
    <property type="evidence" value="ECO:0007669"/>
    <property type="project" value="InterPro"/>
</dbReference>
<gene>
    <name evidence="12" type="ORF">CUMW_112770</name>
</gene>
<evidence type="ECO:0000256" key="6">
    <source>
        <dbReference type="ARBA" id="ARBA00023002"/>
    </source>
</evidence>
<dbReference type="PRINTS" id="PR00385">
    <property type="entry name" value="P450"/>
</dbReference>
<evidence type="ECO:0000256" key="9">
    <source>
        <dbReference type="PIRSR" id="PIRSR602401-1"/>
    </source>
</evidence>
<dbReference type="InterPro" id="IPR001128">
    <property type="entry name" value="Cyt_P450"/>
</dbReference>
<dbReference type="InterPro" id="IPR017972">
    <property type="entry name" value="Cyt_P450_CS"/>
</dbReference>
<evidence type="ECO:0008006" key="14">
    <source>
        <dbReference type="Google" id="ProtNLM"/>
    </source>
</evidence>
<evidence type="ECO:0000256" key="11">
    <source>
        <dbReference type="SAM" id="SignalP"/>
    </source>
</evidence>
<dbReference type="GO" id="GO:0004497">
    <property type="term" value="F:monooxygenase activity"/>
    <property type="evidence" value="ECO:0007669"/>
    <property type="project" value="UniProtKB-KW"/>
</dbReference>
<evidence type="ECO:0000313" key="13">
    <source>
        <dbReference type="Proteomes" id="UP000236630"/>
    </source>
</evidence>
<dbReference type="PRINTS" id="PR00463">
    <property type="entry name" value="EP450I"/>
</dbReference>
<evidence type="ECO:0000256" key="3">
    <source>
        <dbReference type="ARBA" id="ARBA00010617"/>
    </source>
</evidence>
<dbReference type="EMBL" id="BDQV01000046">
    <property type="protein sequence ID" value="GAY48577.1"/>
    <property type="molecule type" value="Genomic_DNA"/>
</dbReference>
<evidence type="ECO:0000313" key="12">
    <source>
        <dbReference type="EMBL" id="GAY48577.1"/>
    </source>
</evidence>
<dbReference type="Proteomes" id="UP000236630">
    <property type="component" value="Unassembled WGS sequence"/>
</dbReference>
<comment type="cofactor">
    <cofactor evidence="1 9">
        <name>heme</name>
        <dbReference type="ChEBI" id="CHEBI:30413"/>
    </cofactor>
</comment>
<keyword evidence="5 9" id="KW-0479">Metal-binding</keyword>
<dbReference type="PANTHER" id="PTHR47955">
    <property type="entry name" value="CYTOCHROME P450 FAMILY 71 PROTEIN"/>
    <property type="match status" value="1"/>
</dbReference>
<evidence type="ECO:0000256" key="1">
    <source>
        <dbReference type="ARBA" id="ARBA00001971"/>
    </source>
</evidence>
<dbReference type="InterPro" id="IPR036396">
    <property type="entry name" value="Cyt_P450_sf"/>
</dbReference>
<evidence type="ECO:0000256" key="4">
    <source>
        <dbReference type="ARBA" id="ARBA00022617"/>
    </source>
</evidence>
<dbReference type="GO" id="GO:0016705">
    <property type="term" value="F:oxidoreductase activity, acting on paired donors, with incorporation or reduction of molecular oxygen"/>
    <property type="evidence" value="ECO:0007669"/>
    <property type="project" value="InterPro"/>
</dbReference>
<evidence type="ECO:0000256" key="2">
    <source>
        <dbReference type="ARBA" id="ARBA00004721"/>
    </source>
</evidence>
<name>A0A2H5P889_CITUN</name>
<dbReference type="SUPFAM" id="SSF48264">
    <property type="entry name" value="Cytochrome P450"/>
    <property type="match status" value="1"/>
</dbReference>
<accession>A0A2H5P889</accession>
<dbReference type="PROSITE" id="PS00086">
    <property type="entry name" value="CYTOCHROME_P450"/>
    <property type="match status" value="1"/>
</dbReference>